<dbReference type="PANTHER" id="PTHR15889:SF2">
    <property type="entry name" value="LARGE RIBOSOMAL SUBUNIT PROTEIN ML37"/>
    <property type="match status" value="1"/>
</dbReference>
<accession>A0A1X7V2H4</accession>
<evidence type="ECO:0000256" key="2">
    <source>
        <dbReference type="ARBA" id="ARBA00022946"/>
    </source>
</evidence>
<evidence type="ECO:0000256" key="1">
    <source>
        <dbReference type="ARBA" id="ARBA00004173"/>
    </source>
</evidence>
<proteinExistence type="inferred from homology"/>
<dbReference type="Pfam" id="PF07147">
    <property type="entry name" value="PDCD9"/>
    <property type="match status" value="1"/>
</dbReference>
<keyword evidence="3" id="KW-0689">Ribosomal protein</keyword>
<evidence type="ECO:0000256" key="4">
    <source>
        <dbReference type="ARBA" id="ARBA00023128"/>
    </source>
</evidence>
<evidence type="ECO:0000313" key="9">
    <source>
        <dbReference type="EnsemblMetazoa" id="Aqu2.1.33772_001"/>
    </source>
</evidence>
<comment type="similarity">
    <text evidence="6">Belongs to the mitochondrion-specific ribosomal protein mL37 family.</text>
</comment>
<name>A0A1X7V2H4_AMPQE</name>
<dbReference type="GO" id="GO:0005840">
    <property type="term" value="C:ribosome"/>
    <property type="evidence" value="ECO:0007669"/>
    <property type="project" value="UniProtKB-KW"/>
</dbReference>
<keyword evidence="5" id="KW-0687">Ribonucleoprotein</keyword>
<dbReference type="EnsemblMetazoa" id="Aqu2.1.33772_001">
    <property type="protein sequence ID" value="Aqu2.1.33772_001"/>
    <property type="gene ID" value="Aqu2.1.33772"/>
</dbReference>
<dbReference type="InterPro" id="IPR052482">
    <property type="entry name" value="mtLSU_mL37"/>
</dbReference>
<dbReference type="GO" id="GO:1990904">
    <property type="term" value="C:ribonucleoprotein complex"/>
    <property type="evidence" value="ECO:0007669"/>
    <property type="project" value="UniProtKB-KW"/>
</dbReference>
<dbReference type="GO" id="GO:0003735">
    <property type="term" value="F:structural constituent of ribosome"/>
    <property type="evidence" value="ECO:0007669"/>
    <property type="project" value="InterPro"/>
</dbReference>
<sequence length="383" mass="43853">MAAKRSLFLSSIFSRSVSSMESFEAYISHPAVRIPYPKQQVLALTKSRLLRDPPKAFSEYSDYRLDPSIWKEAICNSIIYARNFEREISKDVKDDNEDEGHPAAGYQFNLFANIIKNLLSLAKEEDLDSLKNLHFIGNPPVDSTWQLMDGPLVGVRGKFQGTLVKSKKPFGPFFNSDEVDILENSLGWTEKELDEMGKKRILLSLNKSQVQISPPIPISSFNFPYIHTLVFIDDLRLDEDQLIQRATLSLHGLLLEQARAKVGPTGGLGGLGILPEPECAQAIITDGQRFTFMWYQLNTADFRNLSSGPRNFLVVQQAGNLYRRIINTTERFYQSRSSRRTVHRSDYEKLKQNRMQRANQRSRQVDDFNDEIFSALLSMFLWN</sequence>
<reference evidence="9" key="1">
    <citation type="submission" date="2017-05" db="UniProtKB">
        <authorList>
            <consortium name="EnsemblMetazoa"/>
        </authorList>
    </citation>
    <scope>IDENTIFICATION</scope>
</reference>
<dbReference type="GO" id="GO:0006412">
    <property type="term" value="P:translation"/>
    <property type="evidence" value="ECO:0007669"/>
    <property type="project" value="InterPro"/>
</dbReference>
<keyword evidence="2" id="KW-0809">Transit peptide</keyword>
<keyword evidence="4" id="KW-0496">Mitochondrion</keyword>
<dbReference type="InParanoid" id="A0A1X7V2H4"/>
<comment type="subcellular location">
    <subcellularLocation>
        <location evidence="1">Mitochondrion</location>
    </subcellularLocation>
</comment>
<dbReference type="GO" id="GO:0005739">
    <property type="term" value="C:mitochondrion"/>
    <property type="evidence" value="ECO:0007669"/>
    <property type="project" value="UniProtKB-SubCell"/>
</dbReference>
<evidence type="ECO:0000256" key="8">
    <source>
        <dbReference type="ARBA" id="ARBA00041617"/>
    </source>
</evidence>
<dbReference type="FunCoup" id="A0A1X7V2H4">
    <property type="interactions" value="261"/>
</dbReference>
<evidence type="ECO:0000256" key="6">
    <source>
        <dbReference type="ARBA" id="ARBA00037985"/>
    </source>
</evidence>
<organism evidence="9">
    <name type="scientific">Amphimedon queenslandica</name>
    <name type="common">Sponge</name>
    <dbReference type="NCBI Taxonomy" id="400682"/>
    <lineage>
        <taxon>Eukaryota</taxon>
        <taxon>Metazoa</taxon>
        <taxon>Porifera</taxon>
        <taxon>Demospongiae</taxon>
        <taxon>Heteroscleromorpha</taxon>
        <taxon>Haplosclerida</taxon>
        <taxon>Niphatidae</taxon>
        <taxon>Amphimedon</taxon>
    </lineage>
</organism>
<dbReference type="PANTHER" id="PTHR15889">
    <property type="entry name" value="MITOCHONDRIAL RIBOSOMAL PROTEIN L37"/>
    <property type="match status" value="1"/>
</dbReference>
<dbReference type="InterPro" id="IPR010793">
    <property type="entry name" value="Ribosomal_mL37/mL65"/>
</dbReference>
<dbReference type="AlphaFoldDB" id="A0A1X7V2H4"/>
<evidence type="ECO:0000256" key="7">
    <source>
        <dbReference type="ARBA" id="ARBA00039442"/>
    </source>
</evidence>
<protein>
    <recommendedName>
        <fullName evidence="7">Large ribosomal subunit protein mL37</fullName>
    </recommendedName>
    <alternativeName>
        <fullName evidence="8">39S ribosomal protein L37, mitochondrial</fullName>
    </alternativeName>
</protein>
<evidence type="ECO:0000256" key="3">
    <source>
        <dbReference type="ARBA" id="ARBA00022980"/>
    </source>
</evidence>
<evidence type="ECO:0000256" key="5">
    <source>
        <dbReference type="ARBA" id="ARBA00023274"/>
    </source>
</evidence>